<evidence type="ECO:0000256" key="1">
    <source>
        <dbReference type="ARBA" id="ARBA00004167"/>
    </source>
</evidence>
<gene>
    <name evidence="7" type="ORF">C8A00DRAFT_31142</name>
</gene>
<name>A0AAN6VSC7_9PEZI</name>
<protein>
    <submittedName>
        <fullName evidence="7">Uncharacterized protein</fullName>
    </submittedName>
</protein>
<evidence type="ECO:0000313" key="7">
    <source>
        <dbReference type="EMBL" id="KAK4155981.1"/>
    </source>
</evidence>
<dbReference type="Proteomes" id="UP001302745">
    <property type="component" value="Unassembled WGS sequence"/>
</dbReference>
<organism evidence="7 8">
    <name type="scientific">Chaetomidium leptoderma</name>
    <dbReference type="NCBI Taxonomy" id="669021"/>
    <lineage>
        <taxon>Eukaryota</taxon>
        <taxon>Fungi</taxon>
        <taxon>Dikarya</taxon>
        <taxon>Ascomycota</taxon>
        <taxon>Pezizomycotina</taxon>
        <taxon>Sordariomycetes</taxon>
        <taxon>Sordariomycetidae</taxon>
        <taxon>Sordariales</taxon>
        <taxon>Chaetomiaceae</taxon>
        <taxon>Chaetomidium</taxon>
    </lineage>
</organism>
<keyword evidence="2 6" id="KW-0812">Transmembrane</keyword>
<keyword evidence="8" id="KW-1185">Reference proteome</keyword>
<feature type="compositionally biased region" description="Low complexity" evidence="5">
    <location>
        <begin position="134"/>
        <end position="189"/>
    </location>
</feature>
<feature type="region of interest" description="Disordered" evidence="5">
    <location>
        <begin position="134"/>
        <end position="193"/>
    </location>
</feature>
<dbReference type="PANTHER" id="PTHR15549:SF6">
    <property type="entry name" value="MID2 DOMAIN-CONTAINING PROTEIN"/>
    <property type="match status" value="1"/>
</dbReference>
<dbReference type="AlphaFoldDB" id="A0AAN6VSC7"/>
<evidence type="ECO:0000256" key="4">
    <source>
        <dbReference type="ARBA" id="ARBA00023136"/>
    </source>
</evidence>
<feature type="compositionally biased region" description="Gly residues" evidence="5">
    <location>
        <begin position="261"/>
        <end position="270"/>
    </location>
</feature>
<evidence type="ECO:0000256" key="3">
    <source>
        <dbReference type="ARBA" id="ARBA00022989"/>
    </source>
</evidence>
<reference evidence="7" key="2">
    <citation type="submission" date="2023-05" db="EMBL/GenBank/DDBJ databases">
        <authorList>
            <consortium name="Lawrence Berkeley National Laboratory"/>
            <person name="Steindorff A."/>
            <person name="Hensen N."/>
            <person name="Bonometti L."/>
            <person name="Westerberg I."/>
            <person name="Brannstrom I.O."/>
            <person name="Guillou S."/>
            <person name="Cros-Aarteil S."/>
            <person name="Calhoun S."/>
            <person name="Haridas S."/>
            <person name="Kuo A."/>
            <person name="Mondo S."/>
            <person name="Pangilinan J."/>
            <person name="Riley R."/>
            <person name="Labutti K."/>
            <person name="Andreopoulos B."/>
            <person name="Lipzen A."/>
            <person name="Chen C."/>
            <person name="Yanf M."/>
            <person name="Daum C."/>
            <person name="Ng V."/>
            <person name="Clum A."/>
            <person name="Ohm R."/>
            <person name="Martin F."/>
            <person name="Silar P."/>
            <person name="Natvig D."/>
            <person name="Lalanne C."/>
            <person name="Gautier V."/>
            <person name="Ament-Velasquez S.L."/>
            <person name="Kruys A."/>
            <person name="Hutchinson M.I."/>
            <person name="Powell A.J."/>
            <person name="Barry K."/>
            <person name="Miller A.N."/>
            <person name="Grigoriev I.V."/>
            <person name="Debuchy R."/>
            <person name="Gladieux P."/>
            <person name="Thoren M.H."/>
            <person name="Johannesson H."/>
        </authorList>
    </citation>
    <scope>NUCLEOTIDE SEQUENCE</scope>
    <source>
        <strain evidence="7">CBS 538.74</strain>
    </source>
</reference>
<accession>A0AAN6VSC7</accession>
<feature type="compositionally biased region" description="Polar residues" evidence="5">
    <location>
        <begin position="231"/>
        <end position="248"/>
    </location>
</feature>
<proteinExistence type="predicted"/>
<dbReference type="PANTHER" id="PTHR15549">
    <property type="entry name" value="PAIRED IMMUNOGLOBULIN-LIKE TYPE 2 RECEPTOR"/>
    <property type="match status" value="1"/>
</dbReference>
<evidence type="ECO:0000256" key="2">
    <source>
        <dbReference type="ARBA" id="ARBA00022692"/>
    </source>
</evidence>
<dbReference type="GO" id="GO:0016020">
    <property type="term" value="C:membrane"/>
    <property type="evidence" value="ECO:0007669"/>
    <property type="project" value="UniProtKB-SubCell"/>
</dbReference>
<comment type="subcellular location">
    <subcellularLocation>
        <location evidence="1">Membrane</location>
        <topology evidence="1">Single-pass membrane protein</topology>
    </subcellularLocation>
</comment>
<dbReference type="GO" id="GO:0071944">
    <property type="term" value="C:cell periphery"/>
    <property type="evidence" value="ECO:0007669"/>
    <property type="project" value="UniProtKB-ARBA"/>
</dbReference>
<evidence type="ECO:0000256" key="5">
    <source>
        <dbReference type="SAM" id="MobiDB-lite"/>
    </source>
</evidence>
<dbReference type="InterPro" id="IPR051694">
    <property type="entry name" value="Immunoregulatory_rcpt-like"/>
</dbReference>
<comment type="caution">
    <text evidence="7">The sequence shown here is derived from an EMBL/GenBank/DDBJ whole genome shotgun (WGS) entry which is preliminary data.</text>
</comment>
<keyword evidence="3 6" id="KW-1133">Transmembrane helix</keyword>
<feature type="transmembrane region" description="Helical" evidence="6">
    <location>
        <begin position="201"/>
        <end position="221"/>
    </location>
</feature>
<sequence>MPTFQYPPPNSANVYNKMDTVIVTYTSFHETAVLYAFCRPGHGDMVINQKVPGFNASVPVVLDFTSDTPCWFNLRTGTNSAGTDFVDGVNGALWNLIGQENQAGRKVYGLASDLDTVSSSSSTVSSILSSTSTVSSSSTTVSSISSSTSTVSSSSTTGSPPTAATSGSGSNSGAPNPNPSDSDTASSAPGGSGGLSAGASAGIGVGAAIGVLALAGGAFMLGRRRRRHDGQTTATTPGMGDNSMSLYRSNGGPPPPSSYGGYSGGGGGDGRLPAEMGQYSHSAHPDVPDALKWQYGGELNGVNSPAEIYSASTPTEAKTGRMYH</sequence>
<keyword evidence="4 6" id="KW-0472">Membrane</keyword>
<evidence type="ECO:0000256" key="6">
    <source>
        <dbReference type="SAM" id="Phobius"/>
    </source>
</evidence>
<feature type="region of interest" description="Disordered" evidence="5">
    <location>
        <begin position="224"/>
        <end position="271"/>
    </location>
</feature>
<reference evidence="7" key="1">
    <citation type="journal article" date="2023" name="Mol. Phylogenet. Evol.">
        <title>Genome-scale phylogeny and comparative genomics of the fungal order Sordariales.</title>
        <authorList>
            <person name="Hensen N."/>
            <person name="Bonometti L."/>
            <person name="Westerberg I."/>
            <person name="Brannstrom I.O."/>
            <person name="Guillou S."/>
            <person name="Cros-Aarteil S."/>
            <person name="Calhoun S."/>
            <person name="Haridas S."/>
            <person name="Kuo A."/>
            <person name="Mondo S."/>
            <person name="Pangilinan J."/>
            <person name="Riley R."/>
            <person name="LaButti K."/>
            <person name="Andreopoulos B."/>
            <person name="Lipzen A."/>
            <person name="Chen C."/>
            <person name="Yan M."/>
            <person name="Daum C."/>
            <person name="Ng V."/>
            <person name="Clum A."/>
            <person name="Steindorff A."/>
            <person name="Ohm R.A."/>
            <person name="Martin F."/>
            <person name="Silar P."/>
            <person name="Natvig D.O."/>
            <person name="Lalanne C."/>
            <person name="Gautier V."/>
            <person name="Ament-Velasquez S.L."/>
            <person name="Kruys A."/>
            <person name="Hutchinson M.I."/>
            <person name="Powell A.J."/>
            <person name="Barry K."/>
            <person name="Miller A.N."/>
            <person name="Grigoriev I.V."/>
            <person name="Debuchy R."/>
            <person name="Gladieux P."/>
            <person name="Hiltunen Thoren M."/>
            <person name="Johannesson H."/>
        </authorList>
    </citation>
    <scope>NUCLEOTIDE SEQUENCE</scope>
    <source>
        <strain evidence="7">CBS 538.74</strain>
    </source>
</reference>
<dbReference type="EMBL" id="MU856876">
    <property type="protein sequence ID" value="KAK4155981.1"/>
    <property type="molecule type" value="Genomic_DNA"/>
</dbReference>
<evidence type="ECO:0000313" key="8">
    <source>
        <dbReference type="Proteomes" id="UP001302745"/>
    </source>
</evidence>